<sequence length="67" mass="7802">MREINIFRVQRAEEGNFEKDVLRSEDEPKLFYKYINGRGKKAEDTAGWFSPLCAAALTRYPPSVLDY</sequence>
<dbReference type="Proteomes" id="UP000324222">
    <property type="component" value="Unassembled WGS sequence"/>
</dbReference>
<accession>A0A5B7H1B8</accession>
<dbReference type="EMBL" id="VSRR010021320">
    <property type="protein sequence ID" value="MPC63833.1"/>
    <property type="molecule type" value="Genomic_DNA"/>
</dbReference>
<organism evidence="1 2">
    <name type="scientific">Portunus trituberculatus</name>
    <name type="common">Swimming crab</name>
    <name type="synonym">Neptunus trituberculatus</name>
    <dbReference type="NCBI Taxonomy" id="210409"/>
    <lineage>
        <taxon>Eukaryota</taxon>
        <taxon>Metazoa</taxon>
        <taxon>Ecdysozoa</taxon>
        <taxon>Arthropoda</taxon>
        <taxon>Crustacea</taxon>
        <taxon>Multicrustacea</taxon>
        <taxon>Malacostraca</taxon>
        <taxon>Eumalacostraca</taxon>
        <taxon>Eucarida</taxon>
        <taxon>Decapoda</taxon>
        <taxon>Pleocyemata</taxon>
        <taxon>Brachyura</taxon>
        <taxon>Eubrachyura</taxon>
        <taxon>Portunoidea</taxon>
        <taxon>Portunidae</taxon>
        <taxon>Portuninae</taxon>
        <taxon>Portunus</taxon>
    </lineage>
</organism>
<gene>
    <name evidence="1" type="ORF">E2C01_057939</name>
</gene>
<comment type="caution">
    <text evidence="1">The sequence shown here is derived from an EMBL/GenBank/DDBJ whole genome shotgun (WGS) entry which is preliminary data.</text>
</comment>
<proteinExistence type="predicted"/>
<reference evidence="1 2" key="1">
    <citation type="submission" date="2019-05" db="EMBL/GenBank/DDBJ databases">
        <title>Another draft genome of Portunus trituberculatus and its Hox gene families provides insights of decapod evolution.</title>
        <authorList>
            <person name="Jeong J.-H."/>
            <person name="Song I."/>
            <person name="Kim S."/>
            <person name="Choi T."/>
            <person name="Kim D."/>
            <person name="Ryu S."/>
            <person name="Kim W."/>
        </authorList>
    </citation>
    <scope>NUCLEOTIDE SEQUENCE [LARGE SCALE GENOMIC DNA]</scope>
    <source>
        <tissue evidence="1">Muscle</tissue>
    </source>
</reference>
<protein>
    <submittedName>
        <fullName evidence="1">Uncharacterized protein</fullName>
    </submittedName>
</protein>
<evidence type="ECO:0000313" key="2">
    <source>
        <dbReference type="Proteomes" id="UP000324222"/>
    </source>
</evidence>
<evidence type="ECO:0000313" key="1">
    <source>
        <dbReference type="EMBL" id="MPC63833.1"/>
    </source>
</evidence>
<dbReference type="AlphaFoldDB" id="A0A5B7H1B8"/>
<name>A0A5B7H1B8_PORTR</name>
<keyword evidence="2" id="KW-1185">Reference proteome</keyword>